<dbReference type="InParanoid" id="A0A132B3Q6"/>
<dbReference type="SMART" id="SM00066">
    <property type="entry name" value="GAL4"/>
    <property type="match status" value="1"/>
</dbReference>
<feature type="compositionally biased region" description="Basic and acidic residues" evidence="2">
    <location>
        <begin position="60"/>
        <end position="69"/>
    </location>
</feature>
<dbReference type="InterPro" id="IPR021858">
    <property type="entry name" value="Fun_TF"/>
</dbReference>
<dbReference type="InterPro" id="IPR052400">
    <property type="entry name" value="Zn2-C6_fungal_TF"/>
</dbReference>
<dbReference type="PANTHER" id="PTHR47657:SF14">
    <property type="entry name" value="ZN(2)-C6 FUNGAL-TYPE DOMAIN-CONTAINING PROTEIN"/>
    <property type="match status" value="1"/>
</dbReference>
<proteinExistence type="predicted"/>
<evidence type="ECO:0000256" key="1">
    <source>
        <dbReference type="ARBA" id="ARBA00023242"/>
    </source>
</evidence>
<dbReference type="InterPro" id="IPR036864">
    <property type="entry name" value="Zn2-C6_fun-type_DNA-bd_sf"/>
</dbReference>
<dbReference type="RefSeq" id="XP_018061377.1">
    <property type="nucleotide sequence ID" value="XM_018219031.1"/>
</dbReference>
<dbReference type="GO" id="GO:0008270">
    <property type="term" value="F:zinc ion binding"/>
    <property type="evidence" value="ECO:0007669"/>
    <property type="project" value="InterPro"/>
</dbReference>
<dbReference type="PROSITE" id="PS50048">
    <property type="entry name" value="ZN2_CY6_FUNGAL_2"/>
    <property type="match status" value="1"/>
</dbReference>
<name>A0A132B3Q6_MOLSC</name>
<dbReference type="Pfam" id="PF00172">
    <property type="entry name" value="Zn_clus"/>
    <property type="match status" value="1"/>
</dbReference>
<protein>
    <recommendedName>
        <fullName evidence="3">Zn(2)-C6 fungal-type domain-containing protein</fullName>
    </recommendedName>
</protein>
<feature type="region of interest" description="Disordered" evidence="2">
    <location>
        <begin position="60"/>
        <end position="95"/>
    </location>
</feature>
<evidence type="ECO:0000313" key="4">
    <source>
        <dbReference type="EMBL" id="KUJ07022.1"/>
    </source>
</evidence>
<evidence type="ECO:0000259" key="3">
    <source>
        <dbReference type="PROSITE" id="PS50048"/>
    </source>
</evidence>
<dbReference type="Pfam" id="PF11951">
    <property type="entry name" value="Fungal_trans_2"/>
    <property type="match status" value="1"/>
</dbReference>
<dbReference type="Proteomes" id="UP000070700">
    <property type="component" value="Unassembled WGS sequence"/>
</dbReference>
<gene>
    <name evidence="4" type="ORF">LY89DRAFT_726142</name>
</gene>
<dbReference type="GO" id="GO:0000981">
    <property type="term" value="F:DNA-binding transcription factor activity, RNA polymerase II-specific"/>
    <property type="evidence" value="ECO:0007669"/>
    <property type="project" value="InterPro"/>
</dbReference>
<accession>A0A132B3Q6</accession>
<keyword evidence="1" id="KW-0539">Nucleus</keyword>
<dbReference type="SUPFAM" id="SSF57701">
    <property type="entry name" value="Zn2/Cys6 DNA-binding domain"/>
    <property type="match status" value="1"/>
</dbReference>
<organism evidence="4 5">
    <name type="scientific">Mollisia scopiformis</name>
    <name type="common">Conifer needle endophyte fungus</name>
    <name type="synonym">Phialocephala scopiformis</name>
    <dbReference type="NCBI Taxonomy" id="149040"/>
    <lineage>
        <taxon>Eukaryota</taxon>
        <taxon>Fungi</taxon>
        <taxon>Dikarya</taxon>
        <taxon>Ascomycota</taxon>
        <taxon>Pezizomycotina</taxon>
        <taxon>Leotiomycetes</taxon>
        <taxon>Helotiales</taxon>
        <taxon>Mollisiaceae</taxon>
        <taxon>Mollisia</taxon>
    </lineage>
</organism>
<dbReference type="CDD" id="cd00067">
    <property type="entry name" value="GAL4"/>
    <property type="match status" value="1"/>
</dbReference>
<dbReference type="GeneID" id="28828757"/>
<dbReference type="OrthoDB" id="3557768at2759"/>
<dbReference type="KEGG" id="psco:LY89DRAFT_726142"/>
<keyword evidence="5" id="KW-1185">Reference proteome</keyword>
<dbReference type="Gene3D" id="4.10.240.10">
    <property type="entry name" value="Zn(2)-C6 fungal-type DNA-binding domain"/>
    <property type="match status" value="1"/>
</dbReference>
<reference evidence="4 5" key="1">
    <citation type="submission" date="2015-10" db="EMBL/GenBank/DDBJ databases">
        <title>Full genome of DAOMC 229536 Phialocephala scopiformis, a fungal endophyte of spruce producing the potent anti-insectan compound rugulosin.</title>
        <authorList>
            <consortium name="DOE Joint Genome Institute"/>
            <person name="Walker A.K."/>
            <person name="Frasz S.L."/>
            <person name="Seifert K.A."/>
            <person name="Miller J.D."/>
            <person name="Mondo S.J."/>
            <person name="Labutti K."/>
            <person name="Lipzen A."/>
            <person name="Dockter R."/>
            <person name="Kennedy M."/>
            <person name="Grigoriev I.V."/>
            <person name="Spatafora J.W."/>
        </authorList>
    </citation>
    <scope>NUCLEOTIDE SEQUENCE [LARGE SCALE GENOMIC DNA]</scope>
    <source>
        <strain evidence="4 5">CBS 120377</strain>
    </source>
</reference>
<evidence type="ECO:0000256" key="2">
    <source>
        <dbReference type="SAM" id="MobiDB-lite"/>
    </source>
</evidence>
<dbReference type="EMBL" id="KQ947442">
    <property type="protein sequence ID" value="KUJ07022.1"/>
    <property type="molecule type" value="Genomic_DNA"/>
</dbReference>
<dbReference type="InterPro" id="IPR001138">
    <property type="entry name" value="Zn2Cys6_DnaBD"/>
</dbReference>
<feature type="non-terminal residue" evidence="4">
    <location>
        <position position="376"/>
    </location>
</feature>
<feature type="domain" description="Zn(2)-C6 fungal-type" evidence="3">
    <location>
        <begin position="18"/>
        <end position="51"/>
    </location>
</feature>
<sequence>MLAAPIVWSRAHKKSRNGCNTCKARKVKCDEHRPVCDNCSRRCADLIACDFPHPTDLSKTRKLVPRDTSSDTSSNDSYRPPPIHVVDTHPIGKSTSSKQRRLEMRLLHHYTTTTCHGLPSFGKHDPHRIFSTVVPQIGFVSDLVLDAMLAFSAFHLRSQSPSSPISTSELQAAEAHYMTKALSLQRHALQNLTTVNPEEVLNAALFIFHYIYLTENQFAVRPGPDSKYHIPTRALHLGRATIDLFHTFPGTRPLYYELYCPRTDLILAARPHSSTFIESALRDLDRVENFLETNNSSQPFTYGQIEKRVLEEMLKSEKQMINFLTGNKEEVFPAARNMLALFPLRSEKRFEEMLDEGREVAMGLLARVYAVMYVLG</sequence>
<dbReference type="AlphaFoldDB" id="A0A132B3Q6"/>
<dbReference type="PANTHER" id="PTHR47657">
    <property type="entry name" value="STEROL REGULATORY ELEMENT-BINDING PROTEIN ECM22"/>
    <property type="match status" value="1"/>
</dbReference>
<evidence type="ECO:0000313" key="5">
    <source>
        <dbReference type="Proteomes" id="UP000070700"/>
    </source>
</evidence>